<feature type="domain" description="EAL" evidence="2">
    <location>
        <begin position="321"/>
        <end position="574"/>
    </location>
</feature>
<dbReference type="InterPro" id="IPR003660">
    <property type="entry name" value="HAMP_dom"/>
</dbReference>
<keyword evidence="1" id="KW-0812">Transmembrane</keyword>
<dbReference type="PANTHER" id="PTHR33121">
    <property type="entry name" value="CYCLIC DI-GMP PHOSPHODIESTERASE PDEF"/>
    <property type="match status" value="1"/>
</dbReference>
<dbReference type="InterPro" id="IPR000160">
    <property type="entry name" value="GGDEF_dom"/>
</dbReference>
<keyword evidence="6" id="KW-1185">Reference proteome</keyword>
<dbReference type="SUPFAM" id="SSF141868">
    <property type="entry name" value="EAL domain-like"/>
    <property type="match status" value="1"/>
</dbReference>
<dbReference type="Pfam" id="PF00672">
    <property type="entry name" value="HAMP"/>
    <property type="match status" value="1"/>
</dbReference>
<dbReference type="InterPro" id="IPR001633">
    <property type="entry name" value="EAL_dom"/>
</dbReference>
<dbReference type="CDD" id="cd01949">
    <property type="entry name" value="GGDEF"/>
    <property type="match status" value="1"/>
</dbReference>
<dbReference type="SMART" id="SM00052">
    <property type="entry name" value="EAL"/>
    <property type="match status" value="1"/>
</dbReference>
<dbReference type="Proteomes" id="UP001320715">
    <property type="component" value="Unassembled WGS sequence"/>
</dbReference>
<accession>A0ABT1CMK0</accession>
<dbReference type="Gene3D" id="3.20.20.450">
    <property type="entry name" value="EAL domain"/>
    <property type="match status" value="1"/>
</dbReference>
<dbReference type="PROSITE" id="PS50883">
    <property type="entry name" value="EAL"/>
    <property type="match status" value="1"/>
</dbReference>
<dbReference type="InterPro" id="IPR043128">
    <property type="entry name" value="Rev_trsase/Diguanyl_cyclase"/>
</dbReference>
<evidence type="ECO:0000259" key="2">
    <source>
        <dbReference type="PROSITE" id="PS50883"/>
    </source>
</evidence>
<feature type="domain" description="GGDEF" evidence="4">
    <location>
        <begin position="160"/>
        <end position="312"/>
    </location>
</feature>
<dbReference type="PROSITE" id="PS50887">
    <property type="entry name" value="GGDEF"/>
    <property type="match status" value="1"/>
</dbReference>
<dbReference type="Pfam" id="PF00563">
    <property type="entry name" value="EAL"/>
    <property type="match status" value="1"/>
</dbReference>
<comment type="caution">
    <text evidence="5">The sequence shown here is derived from an EMBL/GenBank/DDBJ whole genome shotgun (WGS) entry which is preliminary data.</text>
</comment>
<dbReference type="SUPFAM" id="SSF55073">
    <property type="entry name" value="Nucleotide cyclase"/>
    <property type="match status" value="1"/>
</dbReference>
<dbReference type="InterPro" id="IPR029787">
    <property type="entry name" value="Nucleotide_cyclase"/>
</dbReference>
<sequence length="603" mass="65205">MAWKAVRYGIGTNSLGFRLTAIYIALAGICLALATIPFLSEHSVSDVALHMNMAIAGLIGTAILMALMSRRLTGPIRKLTEVARKVAEGHLNVKVPVDCSCEIGELGASMRTMVARLQASTTEISELANHDLVTGLPNRNRLQTLLERQTGLVGADGAPASGSVFFIDVLELRKVNDRFGHETSDQLLKTIASLLVAASPCKSHGDNLRSSGSEDDALREPVLARFGGTELVLSVPDLTDPDGIASVARRLHAALAGGVKVDGRQFHPSIAIGIARYPQDSASAIKVKQYAALACNNSIALQETERTVLFQSWMIEVIKSRETMERDLRTAIADGHFEVYYQPKVSARDWTVTGVEALVRFNHPERGLVGPGDFIEIAEMTGLIYDIGLIVLEEAICQCAEWHRAGQSTEVSINVSIEQFRNTEFSNLVISILNEHECPADLVTIEITETIAHTNIVSVSDHIKALRAVGVRIAIDDFGTGYSNLAQLTGLKFDILKVDRSFVSGIDSEGKAREVSRAIIQLGKNLGCRVVVEGTETPGQVAAAAQLGCDEIQGFFFSKPMKRSDFDTWKQLRASNPVRKALDSIVAGGLTKIIPPQGRLTAS</sequence>
<dbReference type="SUPFAM" id="SSF158472">
    <property type="entry name" value="HAMP domain-like"/>
    <property type="match status" value="1"/>
</dbReference>
<evidence type="ECO:0000313" key="5">
    <source>
        <dbReference type="EMBL" id="MCO6407153.1"/>
    </source>
</evidence>
<dbReference type="NCBIfam" id="TIGR00254">
    <property type="entry name" value="GGDEF"/>
    <property type="match status" value="1"/>
</dbReference>
<dbReference type="InterPro" id="IPR035919">
    <property type="entry name" value="EAL_sf"/>
</dbReference>
<evidence type="ECO:0000313" key="6">
    <source>
        <dbReference type="Proteomes" id="UP001320715"/>
    </source>
</evidence>
<reference evidence="5 6" key="1">
    <citation type="submission" date="2020-01" db="EMBL/GenBank/DDBJ databases">
        <title>Genomes of bacteria type strains.</title>
        <authorList>
            <person name="Chen J."/>
            <person name="Zhu S."/>
            <person name="Yang J."/>
        </authorList>
    </citation>
    <scope>NUCLEOTIDE SEQUENCE [LARGE SCALE GENOMIC DNA]</scope>
    <source>
        <strain evidence="5 6">DSM 16655</strain>
    </source>
</reference>
<protein>
    <submittedName>
        <fullName evidence="5">EAL domain-containing protein</fullName>
    </submittedName>
</protein>
<dbReference type="Gene3D" id="3.30.70.270">
    <property type="match status" value="1"/>
</dbReference>
<gene>
    <name evidence="5" type="ORF">GTW23_03110</name>
</gene>
<feature type="transmembrane region" description="Helical" evidence="1">
    <location>
        <begin position="21"/>
        <end position="39"/>
    </location>
</feature>
<dbReference type="Gene3D" id="6.10.340.10">
    <property type="match status" value="1"/>
</dbReference>
<organism evidence="5 6">
    <name type="scientific">Hoeflea alexandrii</name>
    <dbReference type="NCBI Taxonomy" id="288436"/>
    <lineage>
        <taxon>Bacteria</taxon>
        <taxon>Pseudomonadati</taxon>
        <taxon>Pseudomonadota</taxon>
        <taxon>Alphaproteobacteria</taxon>
        <taxon>Hyphomicrobiales</taxon>
        <taxon>Rhizobiaceae</taxon>
        <taxon>Hoeflea</taxon>
    </lineage>
</organism>
<dbReference type="RefSeq" id="WP_252914578.1">
    <property type="nucleotide sequence ID" value="NZ_JAAAML010000001.1"/>
</dbReference>
<dbReference type="SMART" id="SM00304">
    <property type="entry name" value="HAMP"/>
    <property type="match status" value="1"/>
</dbReference>
<dbReference type="InterPro" id="IPR050706">
    <property type="entry name" value="Cyclic-di-GMP_PDE-like"/>
</dbReference>
<feature type="domain" description="HAMP" evidence="3">
    <location>
        <begin position="70"/>
        <end position="122"/>
    </location>
</feature>
<dbReference type="Pfam" id="PF00990">
    <property type="entry name" value="GGDEF"/>
    <property type="match status" value="1"/>
</dbReference>
<evidence type="ECO:0000256" key="1">
    <source>
        <dbReference type="SAM" id="Phobius"/>
    </source>
</evidence>
<dbReference type="SMART" id="SM00267">
    <property type="entry name" value="GGDEF"/>
    <property type="match status" value="1"/>
</dbReference>
<dbReference type="PANTHER" id="PTHR33121:SF70">
    <property type="entry name" value="SIGNALING PROTEIN YKOW"/>
    <property type="match status" value="1"/>
</dbReference>
<evidence type="ECO:0000259" key="3">
    <source>
        <dbReference type="PROSITE" id="PS50885"/>
    </source>
</evidence>
<proteinExistence type="predicted"/>
<dbReference type="CDD" id="cd06225">
    <property type="entry name" value="HAMP"/>
    <property type="match status" value="1"/>
</dbReference>
<dbReference type="PROSITE" id="PS50885">
    <property type="entry name" value="HAMP"/>
    <property type="match status" value="1"/>
</dbReference>
<keyword evidence="1" id="KW-0472">Membrane</keyword>
<dbReference type="EMBL" id="JAAAML010000001">
    <property type="protein sequence ID" value="MCO6407153.1"/>
    <property type="molecule type" value="Genomic_DNA"/>
</dbReference>
<dbReference type="CDD" id="cd01948">
    <property type="entry name" value="EAL"/>
    <property type="match status" value="1"/>
</dbReference>
<name>A0ABT1CMK0_9HYPH</name>
<keyword evidence="1" id="KW-1133">Transmembrane helix</keyword>
<feature type="transmembrane region" description="Helical" evidence="1">
    <location>
        <begin position="51"/>
        <end position="68"/>
    </location>
</feature>
<evidence type="ECO:0000259" key="4">
    <source>
        <dbReference type="PROSITE" id="PS50887"/>
    </source>
</evidence>